<dbReference type="GO" id="GO:0006508">
    <property type="term" value="P:proteolysis"/>
    <property type="evidence" value="ECO:0007669"/>
    <property type="project" value="InterPro"/>
</dbReference>
<dbReference type="EMBL" id="CAJVCH010393596">
    <property type="protein sequence ID" value="CAG7817416.1"/>
    <property type="molecule type" value="Genomic_DNA"/>
</dbReference>
<sequence length="158" mass="18891">MSSHNLPKFRGYWSEDDVQQFKLKEKLRNMINILPFSDESSAVEMKVKRFYQTCMALEYVENEQEKPLRRIILQLGGWQVFRTFRQNEFDFNRVFRKLQGDWRISPFFKIQVVLDPQGPSRNIIKISPSGLSLPDRSYYFKHENPVRRLLDAKESVLV</sequence>
<dbReference type="OrthoDB" id="7867452at2759"/>
<keyword evidence="3" id="KW-1185">Reference proteome</keyword>
<dbReference type="InterPro" id="IPR008753">
    <property type="entry name" value="Peptidase_M13_N"/>
</dbReference>
<organism evidence="2 3">
    <name type="scientific">Allacma fusca</name>
    <dbReference type="NCBI Taxonomy" id="39272"/>
    <lineage>
        <taxon>Eukaryota</taxon>
        <taxon>Metazoa</taxon>
        <taxon>Ecdysozoa</taxon>
        <taxon>Arthropoda</taxon>
        <taxon>Hexapoda</taxon>
        <taxon>Collembola</taxon>
        <taxon>Symphypleona</taxon>
        <taxon>Sminthuridae</taxon>
        <taxon>Allacma</taxon>
    </lineage>
</organism>
<dbReference type="Pfam" id="PF05649">
    <property type="entry name" value="Peptidase_M13_N"/>
    <property type="match status" value="1"/>
</dbReference>
<dbReference type="Proteomes" id="UP000708208">
    <property type="component" value="Unassembled WGS sequence"/>
</dbReference>
<gene>
    <name evidence="2" type="ORF">AFUS01_LOCUS27988</name>
</gene>
<feature type="domain" description="Peptidase M13 N-terminal" evidence="1">
    <location>
        <begin position="2"/>
        <end position="145"/>
    </location>
</feature>
<evidence type="ECO:0000313" key="3">
    <source>
        <dbReference type="Proteomes" id="UP000708208"/>
    </source>
</evidence>
<name>A0A8J2KPX9_9HEXA</name>
<proteinExistence type="predicted"/>
<protein>
    <recommendedName>
        <fullName evidence="1">Peptidase M13 N-terminal domain-containing protein</fullName>
    </recommendedName>
</protein>
<comment type="caution">
    <text evidence="2">The sequence shown here is derived from an EMBL/GenBank/DDBJ whole genome shotgun (WGS) entry which is preliminary data.</text>
</comment>
<accession>A0A8J2KPX9</accession>
<dbReference type="AlphaFoldDB" id="A0A8J2KPX9"/>
<reference evidence="2" key="1">
    <citation type="submission" date="2021-06" db="EMBL/GenBank/DDBJ databases">
        <authorList>
            <person name="Hodson N. C."/>
            <person name="Mongue J. A."/>
            <person name="Jaron S. K."/>
        </authorList>
    </citation>
    <scope>NUCLEOTIDE SEQUENCE</scope>
</reference>
<evidence type="ECO:0000313" key="2">
    <source>
        <dbReference type="EMBL" id="CAG7817416.1"/>
    </source>
</evidence>
<evidence type="ECO:0000259" key="1">
    <source>
        <dbReference type="Pfam" id="PF05649"/>
    </source>
</evidence>